<dbReference type="InterPro" id="IPR003439">
    <property type="entry name" value="ABC_transporter-like_ATP-bd"/>
</dbReference>
<dbReference type="Gene3D" id="3.40.50.300">
    <property type="entry name" value="P-loop containing nucleotide triphosphate hydrolases"/>
    <property type="match status" value="2"/>
</dbReference>
<dbReference type="InterPro" id="IPR003593">
    <property type="entry name" value="AAA+_ATPase"/>
</dbReference>
<dbReference type="NCBIfam" id="NF007739">
    <property type="entry name" value="PRK10419.1"/>
    <property type="match status" value="2"/>
</dbReference>
<dbReference type="GO" id="GO:0016887">
    <property type="term" value="F:ATP hydrolysis activity"/>
    <property type="evidence" value="ECO:0007669"/>
    <property type="project" value="InterPro"/>
</dbReference>
<evidence type="ECO:0000256" key="1">
    <source>
        <dbReference type="ARBA" id="ARBA00004417"/>
    </source>
</evidence>
<dbReference type="PROSITE" id="PS50893">
    <property type="entry name" value="ABC_TRANSPORTER_2"/>
    <property type="match status" value="2"/>
</dbReference>
<comment type="subcellular location">
    <subcellularLocation>
        <location evidence="1">Cell inner membrane</location>
        <topology evidence="1">Peripheral membrane protein</topology>
    </subcellularLocation>
</comment>
<name>A0A1G8QFA1_9RHOB</name>
<dbReference type="InterPro" id="IPR027417">
    <property type="entry name" value="P-loop_NTPase"/>
</dbReference>
<keyword evidence="3" id="KW-0813">Transport</keyword>
<dbReference type="GO" id="GO:0015833">
    <property type="term" value="P:peptide transport"/>
    <property type="evidence" value="ECO:0007669"/>
    <property type="project" value="InterPro"/>
</dbReference>
<reference evidence="7 8" key="1">
    <citation type="submission" date="2016-10" db="EMBL/GenBank/DDBJ databases">
        <authorList>
            <person name="de Groot N.N."/>
        </authorList>
    </citation>
    <scope>NUCLEOTIDE SEQUENCE [LARGE SCALE GENOMIC DNA]</scope>
    <source>
        <strain evidence="7 8">DSM 26424</strain>
    </source>
</reference>
<dbReference type="Proteomes" id="UP000199093">
    <property type="component" value="Unassembled WGS sequence"/>
</dbReference>
<dbReference type="PANTHER" id="PTHR43776:SF7">
    <property type="entry name" value="D,D-DIPEPTIDE TRANSPORT ATP-BINDING PROTEIN DDPF-RELATED"/>
    <property type="match status" value="1"/>
</dbReference>
<dbReference type="SUPFAM" id="SSF52540">
    <property type="entry name" value="P-loop containing nucleoside triphosphate hydrolases"/>
    <property type="match status" value="2"/>
</dbReference>
<proteinExistence type="inferred from homology"/>
<evidence type="ECO:0000313" key="7">
    <source>
        <dbReference type="EMBL" id="SDJ03387.1"/>
    </source>
</evidence>
<dbReference type="RefSeq" id="WP_089849262.1">
    <property type="nucleotide sequence ID" value="NZ_FNEJ01000015.1"/>
</dbReference>
<organism evidence="7 8">
    <name type="scientific">Salipiger marinus</name>
    <dbReference type="NCBI Taxonomy" id="555512"/>
    <lineage>
        <taxon>Bacteria</taxon>
        <taxon>Pseudomonadati</taxon>
        <taxon>Pseudomonadota</taxon>
        <taxon>Alphaproteobacteria</taxon>
        <taxon>Rhodobacterales</taxon>
        <taxon>Roseobacteraceae</taxon>
        <taxon>Salipiger</taxon>
    </lineage>
</organism>
<evidence type="ECO:0000313" key="8">
    <source>
        <dbReference type="Proteomes" id="UP000199093"/>
    </source>
</evidence>
<dbReference type="PANTHER" id="PTHR43776">
    <property type="entry name" value="TRANSPORT ATP-BINDING PROTEIN"/>
    <property type="match status" value="1"/>
</dbReference>
<dbReference type="GO" id="GO:0005524">
    <property type="term" value="F:ATP binding"/>
    <property type="evidence" value="ECO:0007669"/>
    <property type="project" value="UniProtKB-KW"/>
</dbReference>
<feature type="domain" description="ABC transporter" evidence="6">
    <location>
        <begin position="287"/>
        <end position="530"/>
    </location>
</feature>
<dbReference type="AlphaFoldDB" id="A0A1G8QFA1"/>
<dbReference type="InterPro" id="IPR013563">
    <property type="entry name" value="Oligopep_ABC_C"/>
</dbReference>
<keyword evidence="5 7" id="KW-0067">ATP-binding</keyword>
<evidence type="ECO:0000256" key="4">
    <source>
        <dbReference type="ARBA" id="ARBA00022741"/>
    </source>
</evidence>
<comment type="similarity">
    <text evidence="2">Belongs to the ABC transporter superfamily.</text>
</comment>
<dbReference type="InterPro" id="IPR050319">
    <property type="entry name" value="ABC_transp_ATP-bind"/>
</dbReference>
<gene>
    <name evidence="7" type="ORF">SAMN04487993_101595</name>
</gene>
<dbReference type="GO" id="GO:0055085">
    <property type="term" value="P:transmembrane transport"/>
    <property type="evidence" value="ECO:0007669"/>
    <property type="project" value="UniProtKB-ARBA"/>
</dbReference>
<dbReference type="NCBIfam" id="NF008453">
    <property type="entry name" value="PRK11308.1"/>
    <property type="match status" value="2"/>
</dbReference>
<dbReference type="SMART" id="SM00382">
    <property type="entry name" value="AAA"/>
    <property type="match status" value="2"/>
</dbReference>
<keyword evidence="8" id="KW-1185">Reference proteome</keyword>
<evidence type="ECO:0000256" key="5">
    <source>
        <dbReference type="ARBA" id="ARBA00022840"/>
    </source>
</evidence>
<keyword evidence="4" id="KW-0547">Nucleotide-binding</keyword>
<feature type="domain" description="ABC transporter" evidence="6">
    <location>
        <begin position="8"/>
        <end position="261"/>
    </location>
</feature>
<evidence type="ECO:0000259" key="6">
    <source>
        <dbReference type="PROSITE" id="PS50893"/>
    </source>
</evidence>
<sequence>MSVPLLDIKGLRVGFGRGAYRKEVLHGVDLHLQRGETLGIIGESGSGKTMTGMALLRLLPDTAQVAQEAMLFDGTPLHDLDETAFGALRGVRMAMIFQDPVGSFNPAKRIGWHFRQVMKRAETAAGGVQPTGDYRARAVALMQEVGIRRAEDSVDLYPHQLSGGMLQRALIALVLALEPDLIVADEPTTNLDKVVEHQILTLFKQIQRRLNAGMIFVTHDMAVAASLCDRIAVMREGEVLEVAEAQRLFDDPQHDYTKLLIATARKLASPAAPRGEPGRDKPPLMQIRNLSLVFPPSGPRPAFRALDDITLDIRQGEVIGLVGESGSGKTTLGRALLRLYRPSGGTLLFRGEDITRASDRALRPVRRELQMVFQDPGGSFNPRKLMKDSLAEALRAAGVTSSREIAARTAALLERVQLAPEHGERYPHELSGGQLQRVAIARAVALDPALIVADEAVSKLDVSVRAGVLDLFRDIQREKQLSMVFITHDLEVARYMCDRIAVLYHGRLLELGPTERVFDSPSSDYTRTLLETLDYSLGGRNFGQAGYGGTGTERAHAD</sequence>
<evidence type="ECO:0000256" key="3">
    <source>
        <dbReference type="ARBA" id="ARBA00022448"/>
    </source>
</evidence>
<dbReference type="Pfam" id="PF08352">
    <property type="entry name" value="oligo_HPY"/>
    <property type="match status" value="1"/>
</dbReference>
<dbReference type="EMBL" id="FNEJ01000015">
    <property type="protein sequence ID" value="SDJ03387.1"/>
    <property type="molecule type" value="Genomic_DNA"/>
</dbReference>
<dbReference type="InterPro" id="IPR017871">
    <property type="entry name" value="ABC_transporter-like_CS"/>
</dbReference>
<dbReference type="OrthoDB" id="8429540at2"/>
<dbReference type="STRING" id="555512.SAMN04487993_101595"/>
<dbReference type="GO" id="GO:0005886">
    <property type="term" value="C:plasma membrane"/>
    <property type="evidence" value="ECO:0007669"/>
    <property type="project" value="UniProtKB-SubCell"/>
</dbReference>
<accession>A0A1G8QFA1</accession>
<evidence type="ECO:0000256" key="2">
    <source>
        <dbReference type="ARBA" id="ARBA00005417"/>
    </source>
</evidence>
<protein>
    <submittedName>
        <fullName evidence="7">Peptide/nickel transport system ATP-binding protein</fullName>
    </submittedName>
</protein>
<dbReference type="CDD" id="cd03257">
    <property type="entry name" value="ABC_NikE_OppD_transporters"/>
    <property type="match status" value="2"/>
</dbReference>
<dbReference type="Pfam" id="PF00005">
    <property type="entry name" value="ABC_tran"/>
    <property type="match status" value="2"/>
</dbReference>
<dbReference type="PROSITE" id="PS00211">
    <property type="entry name" value="ABC_TRANSPORTER_1"/>
    <property type="match status" value="2"/>
</dbReference>